<feature type="compositionally biased region" description="Pro residues" evidence="1">
    <location>
        <begin position="140"/>
        <end position="152"/>
    </location>
</feature>
<dbReference type="Proteomes" id="UP000540506">
    <property type="component" value="Unassembled WGS sequence"/>
</dbReference>
<dbReference type="EMBL" id="JACHJV010000003">
    <property type="protein sequence ID" value="MBB4928346.1"/>
    <property type="molecule type" value="Genomic_DNA"/>
</dbReference>
<feature type="region of interest" description="Disordered" evidence="1">
    <location>
        <begin position="138"/>
        <end position="177"/>
    </location>
</feature>
<feature type="region of interest" description="Disordered" evidence="1">
    <location>
        <begin position="1"/>
        <end position="80"/>
    </location>
</feature>
<evidence type="ECO:0000313" key="3">
    <source>
        <dbReference type="Proteomes" id="UP000540506"/>
    </source>
</evidence>
<accession>A0A7W7RBJ3</accession>
<protein>
    <submittedName>
        <fullName evidence="2">Uncharacterized protein</fullName>
    </submittedName>
</protein>
<evidence type="ECO:0000256" key="1">
    <source>
        <dbReference type="SAM" id="MobiDB-lite"/>
    </source>
</evidence>
<sequence>MTSETAPVQPPTAAADPGDGEEQAQPDAVAADGERRPFPSDVAPVSDAQSAGRAVGTGDKRPPSVSARVSRRPGRLRRPGPALVFGVLLGIGSTAGLLELPSHATAKTASTPCSWFRPGSDLPLVPSSQASWSSRVLVPPNQPTVPMPPLPDSPSAVPSQPSPAAAAQDRAGPATAPTWVARTASDRQTTTTTPGAVLAVRSPVTAGDALIVTMFLTDTCPGRVAVTDSQSDQFQDVGDVTGIARERVLVLAAFDVRPLAASDSITLSYPDAGTYTVAVDEFRGIHEIRAGIQRFGEVAAGVLAGSNLTTTCEPGDLGVDAAGSRTYTAVYFNAPWHELPVVPPAPYNLTTGWDTTTTTGPCLASGTAHSNDVDVSVLLH</sequence>
<dbReference type="RefSeq" id="WP_184945656.1">
    <property type="nucleotide sequence ID" value="NZ_JACHJV010000003.1"/>
</dbReference>
<feature type="compositionally biased region" description="Basic residues" evidence="1">
    <location>
        <begin position="69"/>
        <end position="78"/>
    </location>
</feature>
<proteinExistence type="predicted"/>
<organism evidence="2 3">
    <name type="scientific">Kitasatospora kifunensis</name>
    <name type="common">Streptomyces kifunensis</name>
    <dbReference type="NCBI Taxonomy" id="58351"/>
    <lineage>
        <taxon>Bacteria</taxon>
        <taxon>Bacillati</taxon>
        <taxon>Actinomycetota</taxon>
        <taxon>Actinomycetes</taxon>
        <taxon>Kitasatosporales</taxon>
        <taxon>Streptomycetaceae</taxon>
        <taxon>Kitasatospora</taxon>
    </lineage>
</organism>
<feature type="compositionally biased region" description="Low complexity" evidence="1">
    <location>
        <begin position="153"/>
        <end position="177"/>
    </location>
</feature>
<dbReference type="AlphaFoldDB" id="A0A7W7RBJ3"/>
<evidence type="ECO:0000313" key="2">
    <source>
        <dbReference type="EMBL" id="MBB4928346.1"/>
    </source>
</evidence>
<reference evidence="2 3" key="1">
    <citation type="submission" date="2020-08" db="EMBL/GenBank/DDBJ databases">
        <title>Sequencing the genomes of 1000 actinobacteria strains.</title>
        <authorList>
            <person name="Klenk H.-P."/>
        </authorList>
    </citation>
    <scope>NUCLEOTIDE SEQUENCE [LARGE SCALE GENOMIC DNA]</scope>
    <source>
        <strain evidence="2 3">DSM 41654</strain>
    </source>
</reference>
<keyword evidence="3" id="KW-1185">Reference proteome</keyword>
<name>A0A7W7RBJ3_KITKI</name>
<comment type="caution">
    <text evidence="2">The sequence shown here is derived from an EMBL/GenBank/DDBJ whole genome shotgun (WGS) entry which is preliminary data.</text>
</comment>
<gene>
    <name evidence="2" type="ORF">FHR34_007443</name>
</gene>